<dbReference type="InterPro" id="IPR002204">
    <property type="entry name" value="3-OH-isobutyrate_DH-rel_CS"/>
</dbReference>
<dbReference type="EC" id="1.1.1.31" evidence="3"/>
<dbReference type="PROSITE" id="PS00895">
    <property type="entry name" value="3_HYDROXYISOBUT_DH"/>
    <property type="match status" value="1"/>
</dbReference>
<dbReference type="SUPFAM" id="SSF51735">
    <property type="entry name" value="NAD(P)-binding Rossmann-fold domains"/>
    <property type="match status" value="1"/>
</dbReference>
<protein>
    <recommendedName>
        <fullName evidence="3">3-hydroxyisobutyrate dehydrogenase</fullName>
        <ecNumber evidence="3">1.1.1.31</ecNumber>
    </recommendedName>
</protein>
<comment type="pathway">
    <text evidence="1">Amino-acid degradation; L-valine degradation.</text>
</comment>
<gene>
    <name evidence="9" type="ORF">ILEXP_LOCUS8708</name>
</gene>
<dbReference type="PANTHER" id="PTHR22981">
    <property type="entry name" value="3-HYDROXYISOBUTYRATE DEHYDROGENASE-RELATED"/>
    <property type="match status" value="1"/>
</dbReference>
<dbReference type="InterPro" id="IPR036291">
    <property type="entry name" value="NAD(P)-bd_dom_sf"/>
</dbReference>
<evidence type="ECO:0000256" key="3">
    <source>
        <dbReference type="ARBA" id="ARBA00012991"/>
    </source>
</evidence>
<evidence type="ECO:0000256" key="4">
    <source>
        <dbReference type="ARBA" id="ARBA00022456"/>
    </source>
</evidence>
<feature type="domain" description="6-phosphogluconate dehydrogenase NADP-binding" evidence="8">
    <location>
        <begin position="43"/>
        <end position="156"/>
    </location>
</feature>
<evidence type="ECO:0000256" key="5">
    <source>
        <dbReference type="ARBA" id="ARBA00023002"/>
    </source>
</evidence>
<dbReference type="EMBL" id="CAUOFW020001103">
    <property type="protein sequence ID" value="CAK9141178.1"/>
    <property type="molecule type" value="Genomic_DNA"/>
</dbReference>
<evidence type="ECO:0000256" key="7">
    <source>
        <dbReference type="ARBA" id="ARBA00049197"/>
    </source>
</evidence>
<evidence type="ECO:0000256" key="6">
    <source>
        <dbReference type="ARBA" id="ARBA00023027"/>
    </source>
</evidence>
<keyword evidence="4" id="KW-0101">Branched-chain amino acid catabolism</keyword>
<organism evidence="9 10">
    <name type="scientific">Ilex paraguariensis</name>
    <name type="common">yerba mate</name>
    <dbReference type="NCBI Taxonomy" id="185542"/>
    <lineage>
        <taxon>Eukaryota</taxon>
        <taxon>Viridiplantae</taxon>
        <taxon>Streptophyta</taxon>
        <taxon>Embryophyta</taxon>
        <taxon>Tracheophyta</taxon>
        <taxon>Spermatophyta</taxon>
        <taxon>Magnoliopsida</taxon>
        <taxon>eudicotyledons</taxon>
        <taxon>Gunneridae</taxon>
        <taxon>Pentapetalae</taxon>
        <taxon>asterids</taxon>
        <taxon>campanulids</taxon>
        <taxon>Aquifoliales</taxon>
        <taxon>Aquifoliaceae</taxon>
        <taxon>Ilex</taxon>
    </lineage>
</organism>
<accession>A0ABC8RET9</accession>
<comment type="similarity">
    <text evidence="2">Belongs to the HIBADH-related family. 3-hydroxyisobutyrate dehydrogenase subfamily.</text>
</comment>
<keyword evidence="5" id="KW-0560">Oxidoreductase</keyword>
<dbReference type="InterPro" id="IPR006115">
    <property type="entry name" value="6PGDH_NADP-bd"/>
</dbReference>
<dbReference type="Proteomes" id="UP001642360">
    <property type="component" value="Unassembled WGS sequence"/>
</dbReference>
<proteinExistence type="inferred from homology"/>
<evidence type="ECO:0000256" key="1">
    <source>
        <dbReference type="ARBA" id="ARBA00005109"/>
    </source>
</evidence>
<dbReference type="GO" id="GO:0008442">
    <property type="term" value="F:3-hydroxyisobutyrate dehydrogenase activity"/>
    <property type="evidence" value="ECO:0007669"/>
    <property type="project" value="UniProtKB-EC"/>
</dbReference>
<comment type="caution">
    <text evidence="9">The sequence shown here is derived from an EMBL/GenBank/DDBJ whole genome shotgun (WGS) entry which is preliminary data.</text>
</comment>
<dbReference type="GO" id="GO:0009083">
    <property type="term" value="P:branched-chain amino acid catabolic process"/>
    <property type="evidence" value="ECO:0007669"/>
    <property type="project" value="UniProtKB-KW"/>
</dbReference>
<comment type="catalytic activity">
    <reaction evidence="7">
        <text>3-hydroxy-2-methylpropanoate + NAD(+) = 2-methyl-3-oxopropanoate + NADH + H(+)</text>
        <dbReference type="Rhea" id="RHEA:17681"/>
        <dbReference type="ChEBI" id="CHEBI:11805"/>
        <dbReference type="ChEBI" id="CHEBI:15378"/>
        <dbReference type="ChEBI" id="CHEBI:57540"/>
        <dbReference type="ChEBI" id="CHEBI:57700"/>
        <dbReference type="ChEBI" id="CHEBI:57945"/>
        <dbReference type="EC" id="1.1.1.31"/>
    </reaction>
</comment>
<name>A0ABC8RET9_9AQUA</name>
<dbReference type="PANTHER" id="PTHR22981:SF7">
    <property type="entry name" value="3-HYDROXYISOBUTYRATE DEHYDROGENASE, MITOCHONDRIAL"/>
    <property type="match status" value="1"/>
</dbReference>
<sequence length="296" mass="32745">MAMHRVRSVFALSKCKSKLSFSFFHLTSTRCFSSSKLPSLLDRVGFIGLGNMGSRMASNLIKAGYSVTIHDVNPNVMKMFSEKGILTKESPSEVAETSDVVITMLPSPIHVLDVYTGPNGLLHCGSGDPLRPWLFIDSSTIDPQTSRKLSVAVSNCALKAKKVAWHKVCALVEEGGLGVRDFFTLNQGCSSMGMDEHCFWPKLCGKLPLELLAFLKSWSFSSQLKELALSTMANCISVIWKSQNDCRFNDIPPSLISVKCFILSLTWESTILVFGTMFNMVEELGILIKMDIKGRR</sequence>
<evidence type="ECO:0000313" key="10">
    <source>
        <dbReference type="Proteomes" id="UP001642360"/>
    </source>
</evidence>
<evidence type="ECO:0000259" key="8">
    <source>
        <dbReference type="Pfam" id="PF03446"/>
    </source>
</evidence>
<evidence type="ECO:0000313" key="9">
    <source>
        <dbReference type="EMBL" id="CAK9141178.1"/>
    </source>
</evidence>
<keyword evidence="6" id="KW-0520">NAD</keyword>
<dbReference type="Gene3D" id="3.40.50.720">
    <property type="entry name" value="NAD(P)-binding Rossmann-like Domain"/>
    <property type="match status" value="1"/>
</dbReference>
<evidence type="ECO:0000256" key="2">
    <source>
        <dbReference type="ARBA" id="ARBA00006013"/>
    </source>
</evidence>
<reference evidence="9 10" key="1">
    <citation type="submission" date="2024-02" db="EMBL/GenBank/DDBJ databases">
        <authorList>
            <person name="Vignale AGUSTIN F."/>
            <person name="Sosa J E."/>
            <person name="Modenutti C."/>
        </authorList>
    </citation>
    <scope>NUCLEOTIDE SEQUENCE [LARGE SCALE GENOMIC DNA]</scope>
</reference>
<dbReference type="Pfam" id="PF03446">
    <property type="entry name" value="NAD_binding_2"/>
    <property type="match status" value="1"/>
</dbReference>
<keyword evidence="10" id="KW-1185">Reference proteome</keyword>
<dbReference type="AlphaFoldDB" id="A0ABC8RET9"/>